<dbReference type="InterPro" id="IPR017871">
    <property type="entry name" value="ABC_transporter-like_CS"/>
</dbReference>
<dbReference type="InterPro" id="IPR050086">
    <property type="entry name" value="MetN_ABC_transporter-like"/>
</dbReference>
<dbReference type="OrthoDB" id="5101484at2"/>
<evidence type="ECO:0000256" key="1">
    <source>
        <dbReference type="ARBA" id="ARBA00004202"/>
    </source>
</evidence>
<dbReference type="GO" id="GO:0016887">
    <property type="term" value="F:ATP hydrolysis activity"/>
    <property type="evidence" value="ECO:0007669"/>
    <property type="project" value="InterPro"/>
</dbReference>
<gene>
    <name evidence="9" type="ORF">NS331_06360</name>
</gene>
<dbReference type="InterPro" id="IPR003439">
    <property type="entry name" value="ABC_transporter-like_ATP-bd"/>
</dbReference>
<dbReference type="PANTHER" id="PTHR43166:SF35">
    <property type="entry name" value="L-CYSTINE IMPORT ATP-BINDING PROTEIN TCYN"/>
    <property type="match status" value="1"/>
</dbReference>
<organism evidence="9 10">
    <name type="scientific">Pseudacidovorax intermedius</name>
    <dbReference type="NCBI Taxonomy" id="433924"/>
    <lineage>
        <taxon>Bacteria</taxon>
        <taxon>Pseudomonadati</taxon>
        <taxon>Pseudomonadota</taxon>
        <taxon>Betaproteobacteria</taxon>
        <taxon>Burkholderiales</taxon>
        <taxon>Comamonadaceae</taxon>
        <taxon>Pseudacidovorax</taxon>
    </lineage>
</organism>
<sequence>MVNTVLQASDVCKSFGGRQVLKDAALSVAEGETVVLIGPSGSGKTTFLRCLNWLETPDSGRIRLRGDLVGRAVDGREHGEAELARQRSRIGFVFQRFNLFAHLSALDNVAMGPRRVQGLSVGQARERAREELARVHMAAHVDKRPSQLSGGQQQRVAIARALAMRPELILFDEPTSALDPELVTEVVDVMRELAQAGMTMVVVTHEMRFARQTADRVVFMDGGLVIEQGPPAQIFDAPQTERTRRFLGHLHG</sequence>
<dbReference type="InterPro" id="IPR027417">
    <property type="entry name" value="P-loop_NTPase"/>
</dbReference>
<dbReference type="SMART" id="SM00382">
    <property type="entry name" value="AAA"/>
    <property type="match status" value="1"/>
</dbReference>
<dbReference type="SUPFAM" id="SSF52540">
    <property type="entry name" value="P-loop containing nucleoside triphosphate hydrolases"/>
    <property type="match status" value="1"/>
</dbReference>
<evidence type="ECO:0000256" key="7">
    <source>
        <dbReference type="ARBA" id="ARBA00023136"/>
    </source>
</evidence>
<evidence type="ECO:0000256" key="5">
    <source>
        <dbReference type="ARBA" id="ARBA00022741"/>
    </source>
</evidence>
<keyword evidence="3" id="KW-0813">Transport</keyword>
<keyword evidence="10" id="KW-1185">Reference proteome</keyword>
<comment type="subcellular location">
    <subcellularLocation>
        <location evidence="1">Cell membrane</location>
        <topology evidence="1">Peripheral membrane protein</topology>
    </subcellularLocation>
</comment>
<evidence type="ECO:0000256" key="4">
    <source>
        <dbReference type="ARBA" id="ARBA00022475"/>
    </source>
</evidence>
<dbReference type="Gene3D" id="3.40.50.300">
    <property type="entry name" value="P-loop containing nucleotide triphosphate hydrolases"/>
    <property type="match status" value="1"/>
</dbReference>
<evidence type="ECO:0000313" key="9">
    <source>
        <dbReference type="EMBL" id="KTT24195.1"/>
    </source>
</evidence>
<protein>
    <submittedName>
        <fullName evidence="9">Arginine ABC transporter ATP-binding protein</fullName>
    </submittedName>
</protein>
<dbReference type="Pfam" id="PF00005">
    <property type="entry name" value="ABC_tran"/>
    <property type="match status" value="1"/>
</dbReference>
<dbReference type="PROSITE" id="PS00211">
    <property type="entry name" value="ABC_TRANSPORTER_1"/>
    <property type="match status" value="1"/>
</dbReference>
<keyword evidence="4" id="KW-1003">Cell membrane</keyword>
<reference evidence="9 10" key="1">
    <citation type="journal article" date="2016" name="Front. Microbiol.">
        <title>Genomic Resource of Rice Seed Associated Bacteria.</title>
        <authorList>
            <person name="Midha S."/>
            <person name="Bansal K."/>
            <person name="Sharma S."/>
            <person name="Kumar N."/>
            <person name="Patil P.P."/>
            <person name="Chaudhry V."/>
            <person name="Patil P.B."/>
        </authorList>
    </citation>
    <scope>NUCLEOTIDE SEQUENCE [LARGE SCALE GENOMIC DNA]</scope>
    <source>
        <strain evidence="9 10">NS331</strain>
    </source>
</reference>
<evidence type="ECO:0000256" key="2">
    <source>
        <dbReference type="ARBA" id="ARBA00005417"/>
    </source>
</evidence>
<dbReference type="Proteomes" id="UP000072741">
    <property type="component" value="Unassembled WGS sequence"/>
</dbReference>
<dbReference type="InterPro" id="IPR003593">
    <property type="entry name" value="AAA+_ATPase"/>
</dbReference>
<comment type="caution">
    <text evidence="9">The sequence shown here is derived from an EMBL/GenBank/DDBJ whole genome shotgun (WGS) entry which is preliminary data.</text>
</comment>
<keyword evidence="7" id="KW-0472">Membrane</keyword>
<dbReference type="GO" id="GO:0015424">
    <property type="term" value="F:ABC-type amino acid transporter activity"/>
    <property type="evidence" value="ECO:0007669"/>
    <property type="project" value="InterPro"/>
</dbReference>
<evidence type="ECO:0000259" key="8">
    <source>
        <dbReference type="PROSITE" id="PS50893"/>
    </source>
</evidence>
<dbReference type="PROSITE" id="PS50893">
    <property type="entry name" value="ABC_TRANSPORTER_2"/>
    <property type="match status" value="1"/>
</dbReference>
<dbReference type="GO" id="GO:0005524">
    <property type="term" value="F:ATP binding"/>
    <property type="evidence" value="ECO:0007669"/>
    <property type="project" value="UniProtKB-KW"/>
</dbReference>
<dbReference type="RefSeq" id="WP_058641164.1">
    <property type="nucleotide sequence ID" value="NZ_LDSL01000042.1"/>
</dbReference>
<comment type="similarity">
    <text evidence="2">Belongs to the ABC transporter superfamily.</text>
</comment>
<accession>A0A147H2I7</accession>
<evidence type="ECO:0000313" key="10">
    <source>
        <dbReference type="Proteomes" id="UP000072741"/>
    </source>
</evidence>
<evidence type="ECO:0000256" key="6">
    <source>
        <dbReference type="ARBA" id="ARBA00022840"/>
    </source>
</evidence>
<evidence type="ECO:0000256" key="3">
    <source>
        <dbReference type="ARBA" id="ARBA00022448"/>
    </source>
</evidence>
<feature type="domain" description="ABC transporter" evidence="8">
    <location>
        <begin position="6"/>
        <end position="247"/>
    </location>
</feature>
<proteinExistence type="inferred from homology"/>
<dbReference type="PIRSF" id="PIRSF039085">
    <property type="entry name" value="ABC_ATPase_HisP"/>
    <property type="match status" value="1"/>
</dbReference>
<keyword evidence="6 9" id="KW-0067">ATP-binding</keyword>
<dbReference type="AlphaFoldDB" id="A0A147H2I7"/>
<keyword evidence="5" id="KW-0547">Nucleotide-binding</keyword>
<dbReference type="CDD" id="cd03262">
    <property type="entry name" value="ABC_HisP_GlnQ"/>
    <property type="match status" value="1"/>
</dbReference>
<dbReference type="PANTHER" id="PTHR43166">
    <property type="entry name" value="AMINO ACID IMPORT ATP-BINDING PROTEIN"/>
    <property type="match status" value="1"/>
</dbReference>
<dbReference type="EMBL" id="LDSL01000042">
    <property type="protein sequence ID" value="KTT24195.1"/>
    <property type="molecule type" value="Genomic_DNA"/>
</dbReference>
<dbReference type="GO" id="GO:0005886">
    <property type="term" value="C:plasma membrane"/>
    <property type="evidence" value="ECO:0007669"/>
    <property type="project" value="UniProtKB-SubCell"/>
</dbReference>
<dbReference type="InterPro" id="IPR030679">
    <property type="entry name" value="ABC_ATPase_HisP-typ"/>
</dbReference>
<name>A0A147H2I7_9BURK</name>